<evidence type="ECO:0000256" key="2">
    <source>
        <dbReference type="ARBA" id="ARBA00022475"/>
    </source>
</evidence>
<evidence type="ECO:0000259" key="7">
    <source>
        <dbReference type="Pfam" id="PF09822"/>
    </source>
</evidence>
<reference evidence="10 11" key="1">
    <citation type="journal article" date="2021" name="ISME Commun">
        <title>Automated analysis of genomic sequences facilitates high-throughput and comprehensive description of bacteria.</title>
        <authorList>
            <person name="Hitch T.C.A."/>
        </authorList>
    </citation>
    <scope>NUCLEOTIDE SEQUENCE [LARGE SCALE GENOMIC DNA]</scope>
    <source>
        <strain evidence="10 11">Sanger_18</strain>
    </source>
</reference>
<gene>
    <name evidence="10" type="ORF">OCV77_02160</name>
</gene>
<evidence type="ECO:0000259" key="8">
    <source>
        <dbReference type="Pfam" id="PF12698"/>
    </source>
</evidence>
<comment type="subcellular location">
    <subcellularLocation>
        <location evidence="1">Cell membrane</location>
        <topology evidence="1">Multi-pass membrane protein</topology>
    </subcellularLocation>
</comment>
<comment type="caution">
    <text evidence="10">The sequence shown here is derived from an EMBL/GenBank/DDBJ whole genome shotgun (WGS) entry which is preliminary data.</text>
</comment>
<organism evidence="10 11">
    <name type="scientific">Suilimivivens aceti</name>
    <dbReference type="NCBI Taxonomy" id="2981774"/>
    <lineage>
        <taxon>Bacteria</taxon>
        <taxon>Bacillati</taxon>
        <taxon>Bacillota</taxon>
        <taxon>Clostridia</taxon>
        <taxon>Lachnospirales</taxon>
        <taxon>Lachnospiraceae</taxon>
        <taxon>Suilimivivens</taxon>
    </lineage>
</organism>
<proteinExistence type="predicted"/>
<feature type="transmembrane region" description="Helical" evidence="6">
    <location>
        <begin position="47"/>
        <end position="69"/>
    </location>
</feature>
<dbReference type="InterPro" id="IPR055396">
    <property type="entry name" value="DUF7088"/>
</dbReference>
<dbReference type="Pfam" id="PF09822">
    <property type="entry name" value="ABC_transp_aux"/>
    <property type="match status" value="1"/>
</dbReference>
<accession>A0ABT2SZA0</accession>
<dbReference type="EMBL" id="JAOQKJ010000002">
    <property type="protein sequence ID" value="MCU6743317.1"/>
    <property type="molecule type" value="Genomic_DNA"/>
</dbReference>
<sequence length="702" mass="77889">MKAIYKKELQSYFHSFLGPLFIGAFLLLLGIYFAVYDLFMGYPYIGYALSSVTFLFLIAIPVLCMKILAEERHQKTDQLILTSPVSVTGIVLGKFLALATIFAIPVGLVSLYPVVMSFFGTVDIGKSYLAVFGFLLYGLTSIAVCVFISSLTESQVIAAVVSFGVLFFGYIVNGLCSMISSTGNLFTRFLSVFDMSERFSNLLNGSFHLTSVLYYLSVIVLALILTVQSIQKRRYQLSRKTLSLGTYSSSVVVLSLAVIVVLNLLVAQLPEKYTVFDVTSDQLYSLTTETKEIADGITDDIQIYVLANEDNADTTLDETLKKYEGLNSHIKVSYVDPAVNPKFYLQYTDGSVSSNSLIVESGKRSRVIDYSDIYEYSYDYTNYTQSVTGYDGEGQLTSALAYVTSNEMPKIYLLEGHGESSFDSTFSNAIEKENLDYETINLMDYDEVPEDASCVVINAPTSDFSADDTEKMLSYMEKGGDIFFVSCYTGEAHENIDRLLDYYGVNVKEGLIIETDRGHYYQDPFYILPEISYDDITSGIYNNGSYVFAPYAQGITTEEKEDVTIAELLSSSDNSYLRNDISGVDSYEKQDSDEDGPFQIGVKCEKSAGEETSTAIIYTSSNMFTNDANMIVSGTNVKLFTASLGTFASHETSVSIPVKSMEADYLTVPQGTIMIIALVTVVLLPVLFIVGGFIVWFRRRKK</sequence>
<feature type="domain" description="DUF7088" evidence="9">
    <location>
        <begin position="281"/>
        <end position="365"/>
    </location>
</feature>
<keyword evidence="3 6" id="KW-0812">Transmembrane</keyword>
<keyword evidence="11" id="KW-1185">Reference proteome</keyword>
<feature type="transmembrane region" description="Helical" evidence="6">
    <location>
        <begin position="90"/>
        <end position="115"/>
    </location>
</feature>
<evidence type="ECO:0000256" key="5">
    <source>
        <dbReference type="ARBA" id="ARBA00023136"/>
    </source>
</evidence>
<dbReference type="Pfam" id="PF12698">
    <property type="entry name" value="ABC2_membrane_3"/>
    <property type="match status" value="1"/>
</dbReference>
<evidence type="ECO:0000259" key="9">
    <source>
        <dbReference type="Pfam" id="PF23357"/>
    </source>
</evidence>
<name>A0ABT2SZA0_9FIRM</name>
<dbReference type="InterPro" id="IPR019196">
    <property type="entry name" value="ABC_transp_unknown"/>
</dbReference>
<keyword evidence="5 6" id="KW-0472">Membrane</keyword>
<feature type="transmembrane region" description="Helical" evidence="6">
    <location>
        <begin position="156"/>
        <end position="180"/>
    </location>
</feature>
<evidence type="ECO:0000256" key="1">
    <source>
        <dbReference type="ARBA" id="ARBA00004651"/>
    </source>
</evidence>
<feature type="transmembrane region" description="Helical" evidence="6">
    <location>
        <begin position="12"/>
        <end position="35"/>
    </location>
</feature>
<feature type="transmembrane region" description="Helical" evidence="6">
    <location>
        <begin position="127"/>
        <end position="149"/>
    </location>
</feature>
<evidence type="ECO:0000256" key="3">
    <source>
        <dbReference type="ARBA" id="ARBA00022692"/>
    </source>
</evidence>
<evidence type="ECO:0000256" key="4">
    <source>
        <dbReference type="ARBA" id="ARBA00022989"/>
    </source>
</evidence>
<evidence type="ECO:0000313" key="11">
    <source>
        <dbReference type="Proteomes" id="UP001652432"/>
    </source>
</evidence>
<evidence type="ECO:0000313" key="10">
    <source>
        <dbReference type="EMBL" id="MCU6743317.1"/>
    </source>
</evidence>
<keyword evidence="2" id="KW-1003">Cell membrane</keyword>
<dbReference type="RefSeq" id="WP_262572961.1">
    <property type="nucleotide sequence ID" value="NZ_JAOQKJ010000002.1"/>
</dbReference>
<dbReference type="InterPro" id="IPR013525">
    <property type="entry name" value="ABC2_TM"/>
</dbReference>
<feature type="domain" description="ABC-2 type transporter transmembrane" evidence="8">
    <location>
        <begin position="44"/>
        <end position="224"/>
    </location>
</feature>
<dbReference type="PANTHER" id="PTHR30294:SF29">
    <property type="entry name" value="MULTIDRUG ABC TRANSPORTER PERMEASE YBHS-RELATED"/>
    <property type="match status" value="1"/>
</dbReference>
<protein>
    <submittedName>
        <fullName evidence="10">Gldg family protein</fullName>
    </submittedName>
</protein>
<feature type="transmembrane region" description="Helical" evidence="6">
    <location>
        <begin position="212"/>
        <end position="230"/>
    </location>
</feature>
<feature type="transmembrane region" description="Helical" evidence="6">
    <location>
        <begin position="673"/>
        <end position="697"/>
    </location>
</feature>
<feature type="domain" description="ABC-type uncharacterised transport system" evidence="7">
    <location>
        <begin position="409"/>
        <end position="626"/>
    </location>
</feature>
<dbReference type="Proteomes" id="UP001652432">
    <property type="component" value="Unassembled WGS sequence"/>
</dbReference>
<dbReference type="PANTHER" id="PTHR30294">
    <property type="entry name" value="MEMBRANE COMPONENT OF ABC TRANSPORTER YHHJ-RELATED"/>
    <property type="match status" value="1"/>
</dbReference>
<evidence type="ECO:0000256" key="6">
    <source>
        <dbReference type="SAM" id="Phobius"/>
    </source>
</evidence>
<dbReference type="InterPro" id="IPR051449">
    <property type="entry name" value="ABC-2_transporter_component"/>
</dbReference>
<dbReference type="Pfam" id="PF23357">
    <property type="entry name" value="DUF7088"/>
    <property type="match status" value="1"/>
</dbReference>
<keyword evidence="4 6" id="KW-1133">Transmembrane helix</keyword>
<feature type="transmembrane region" description="Helical" evidence="6">
    <location>
        <begin position="242"/>
        <end position="266"/>
    </location>
</feature>